<dbReference type="OrthoDB" id="2991366at2759"/>
<feature type="transmembrane region" description="Helical" evidence="1">
    <location>
        <begin position="685"/>
        <end position="711"/>
    </location>
</feature>
<reference evidence="3" key="2">
    <citation type="submission" date="2015-01" db="EMBL/GenBank/DDBJ databases">
        <title>Evolutionary Origins and Diversification of the Mycorrhizal Mutualists.</title>
        <authorList>
            <consortium name="DOE Joint Genome Institute"/>
            <consortium name="Mycorrhizal Genomics Consortium"/>
            <person name="Kohler A."/>
            <person name="Kuo A."/>
            <person name="Nagy L.G."/>
            <person name="Floudas D."/>
            <person name="Copeland A."/>
            <person name="Barry K.W."/>
            <person name="Cichocki N."/>
            <person name="Veneault-Fourrey C."/>
            <person name="LaButti K."/>
            <person name="Lindquist E.A."/>
            <person name="Lipzen A."/>
            <person name="Lundell T."/>
            <person name="Morin E."/>
            <person name="Murat C."/>
            <person name="Riley R."/>
            <person name="Ohm R."/>
            <person name="Sun H."/>
            <person name="Tunlid A."/>
            <person name="Henrissat B."/>
            <person name="Grigoriev I.V."/>
            <person name="Hibbett D.S."/>
            <person name="Martin F."/>
        </authorList>
    </citation>
    <scope>NUCLEOTIDE SEQUENCE [LARGE SCALE GENOMIC DNA]</scope>
    <source>
        <strain evidence="3">LaAM-08-1</strain>
    </source>
</reference>
<evidence type="ECO:0000313" key="3">
    <source>
        <dbReference type="Proteomes" id="UP000054477"/>
    </source>
</evidence>
<sequence length="738" mass="82630">MLVWPWIFFGVVWAKGGLQMNNHLSKVVRNHPQVTTYFVTFICSIISLIIGELFSLAIIRFAQEFVTYRKPTRPFDLTVLLGFRRQTWPWGKGMKDAKYLMTKDRWWPAVSVIICALIFPHLISSTTTLLTPTLFNRTAVLTGTELDFSSTDPECLTWFNNALNNPNCGWQVYKNLTYTQCLGGSQAVDFLEAGRGKIIESLTNDTEILTFVQLGAQTGLHFQGSAYGILPIGPNGVSAFDTLAPSPLSKPEIAAGMISYDYTLNHQGLKSNVSCSYTQSQAPPFLFDNFGNINNTYYHVNCSDRGESDALINVPEFASVFSQNSTLLYWACQSAPNLDGNSMASYTIYLMGMNLYEPKVGNITCTINSIQSPVYSVMYRSIEDIFSATEANASSPIIFSTLINDALVGLGKLISDSQNFESNLFAETILNVGLKSFGLPADPDLPPPQYLSLYEQMIQGIIEYEMTYLRLIYSAIPNAPSCNRTVTGQLRYEVYGWFMTNANIGFLIPITIINLGALFALCRAMIIAKDGGYVYHPSHPRLVMYDEHINDGEQVPDEWMHKVSVRPTTSLKEYFSQSMRNNPERNVEDIHPMQYELEPLYSPSSTLATDRPWSPKTPISNYPSDGTVEGEARAISRPSIRNILSFIGIVVMLVWPWIFFGVVWAKGGLQMNNNLAKVVKNHPQVTTYFVTFICSIIITLIIGELFSIAIIRFAQDFQTSDVALGQECKRCKVLNDQS</sequence>
<gene>
    <name evidence="2" type="ORF">K443DRAFT_358452</name>
</gene>
<keyword evidence="3" id="KW-1185">Reference proteome</keyword>
<name>A0A0C9WJC4_9AGAR</name>
<keyword evidence="1" id="KW-0472">Membrane</keyword>
<dbReference type="AlphaFoldDB" id="A0A0C9WJC4"/>
<feature type="transmembrane region" description="Helical" evidence="1">
    <location>
        <begin position="106"/>
        <end position="123"/>
    </location>
</feature>
<dbReference type="Proteomes" id="UP000054477">
    <property type="component" value="Unassembled WGS sequence"/>
</dbReference>
<feature type="transmembrane region" description="Helical" evidence="1">
    <location>
        <begin position="38"/>
        <end position="59"/>
    </location>
</feature>
<protein>
    <submittedName>
        <fullName evidence="2">Uncharacterized protein</fullName>
    </submittedName>
</protein>
<feature type="transmembrane region" description="Helical" evidence="1">
    <location>
        <begin position="643"/>
        <end position="665"/>
    </location>
</feature>
<keyword evidence="1" id="KW-1133">Transmembrane helix</keyword>
<organism evidence="2 3">
    <name type="scientific">Laccaria amethystina LaAM-08-1</name>
    <dbReference type="NCBI Taxonomy" id="1095629"/>
    <lineage>
        <taxon>Eukaryota</taxon>
        <taxon>Fungi</taxon>
        <taxon>Dikarya</taxon>
        <taxon>Basidiomycota</taxon>
        <taxon>Agaricomycotina</taxon>
        <taxon>Agaricomycetes</taxon>
        <taxon>Agaricomycetidae</taxon>
        <taxon>Agaricales</taxon>
        <taxon>Agaricineae</taxon>
        <taxon>Hydnangiaceae</taxon>
        <taxon>Laccaria</taxon>
    </lineage>
</organism>
<reference evidence="2 3" key="1">
    <citation type="submission" date="2014-04" db="EMBL/GenBank/DDBJ databases">
        <authorList>
            <consortium name="DOE Joint Genome Institute"/>
            <person name="Kuo A."/>
            <person name="Kohler A."/>
            <person name="Nagy L.G."/>
            <person name="Floudas D."/>
            <person name="Copeland A."/>
            <person name="Barry K.W."/>
            <person name="Cichocki N."/>
            <person name="Veneault-Fourrey C."/>
            <person name="LaButti K."/>
            <person name="Lindquist E.A."/>
            <person name="Lipzen A."/>
            <person name="Lundell T."/>
            <person name="Morin E."/>
            <person name="Murat C."/>
            <person name="Sun H."/>
            <person name="Tunlid A."/>
            <person name="Henrissat B."/>
            <person name="Grigoriev I.V."/>
            <person name="Hibbett D.S."/>
            <person name="Martin F."/>
            <person name="Nordberg H.P."/>
            <person name="Cantor M.N."/>
            <person name="Hua S.X."/>
        </authorList>
    </citation>
    <scope>NUCLEOTIDE SEQUENCE [LARGE SCALE GENOMIC DNA]</scope>
    <source>
        <strain evidence="2 3">LaAM-08-1</strain>
    </source>
</reference>
<keyword evidence="1" id="KW-0812">Transmembrane</keyword>
<dbReference type="STRING" id="1095629.A0A0C9WJC4"/>
<dbReference type="HOGENOM" id="CLU_016816_0_0_1"/>
<evidence type="ECO:0000256" key="1">
    <source>
        <dbReference type="SAM" id="Phobius"/>
    </source>
</evidence>
<evidence type="ECO:0000313" key="2">
    <source>
        <dbReference type="EMBL" id="KIJ94449.1"/>
    </source>
</evidence>
<accession>A0A0C9WJC4</accession>
<dbReference type="EMBL" id="KN838793">
    <property type="protein sequence ID" value="KIJ94449.1"/>
    <property type="molecule type" value="Genomic_DNA"/>
</dbReference>
<proteinExistence type="predicted"/>
<feature type="transmembrane region" description="Helical" evidence="1">
    <location>
        <begin position="494"/>
        <end position="521"/>
    </location>
</feature>